<feature type="transmembrane region" description="Helical" evidence="1">
    <location>
        <begin position="126"/>
        <end position="144"/>
    </location>
</feature>
<evidence type="ECO:0000313" key="4">
    <source>
        <dbReference type="Proteomes" id="UP000214588"/>
    </source>
</evidence>
<comment type="caution">
    <text evidence="3">The sequence shown here is derived from an EMBL/GenBank/DDBJ whole genome shotgun (WGS) entry which is preliminary data.</text>
</comment>
<dbReference type="AlphaFoldDB" id="A0A226BXB8"/>
<evidence type="ECO:0000256" key="1">
    <source>
        <dbReference type="SAM" id="Phobius"/>
    </source>
</evidence>
<evidence type="ECO:0000259" key="2">
    <source>
        <dbReference type="Pfam" id="PF07670"/>
    </source>
</evidence>
<reference evidence="3 4" key="1">
    <citation type="submission" date="2017-06" db="EMBL/GenBank/DDBJ databases">
        <title>Draft Genome Sequence of Natranaerobius trueperi halophilic, alkalithermophilic bacteria from soda lakes.</title>
        <authorList>
            <person name="Zhao B."/>
        </authorList>
    </citation>
    <scope>NUCLEOTIDE SEQUENCE [LARGE SCALE GENOMIC DNA]</scope>
    <source>
        <strain evidence="3 4">DSM 18760</strain>
    </source>
</reference>
<dbReference type="InterPro" id="IPR011642">
    <property type="entry name" value="Gate_dom"/>
</dbReference>
<feature type="transmembrane region" description="Helical" evidence="1">
    <location>
        <begin position="29"/>
        <end position="50"/>
    </location>
</feature>
<proteinExistence type="predicted"/>
<keyword evidence="1" id="KW-0472">Membrane</keyword>
<evidence type="ECO:0000313" key="3">
    <source>
        <dbReference type="EMBL" id="OWZ83561.1"/>
    </source>
</evidence>
<accession>A0A226BXB8</accession>
<name>A0A226BXB8_9FIRM</name>
<feature type="domain" description="Nucleoside transporter/FeoB GTPase Gate" evidence="2">
    <location>
        <begin position="24"/>
        <end position="120"/>
    </location>
</feature>
<keyword evidence="4" id="KW-1185">Reference proteome</keyword>
<dbReference type="Proteomes" id="UP000214588">
    <property type="component" value="Unassembled WGS sequence"/>
</dbReference>
<dbReference type="Pfam" id="PF07670">
    <property type="entry name" value="Gate"/>
    <property type="match status" value="1"/>
</dbReference>
<protein>
    <submittedName>
        <fullName evidence="3">Nucleoside recognition protein</fullName>
    </submittedName>
</protein>
<keyword evidence="1" id="KW-1133">Transmembrane helix</keyword>
<sequence length="146" mass="15520">MTMKSVDNGTIIKNGLKSSQEVILELGKVLVPVIFFVTFLEVSGILPIIAGSAEPLMNIFGLPGEAAMVLVIGNLTNVYGAIGAMLSIDITQQQLTVLSVMVTISHSLPTETAVVSKAGAQGRWVLIYRVIASLVFGFLVNLFLTI</sequence>
<gene>
    <name evidence="3" type="ORF">CDO51_08150</name>
</gene>
<keyword evidence="1" id="KW-0812">Transmembrane</keyword>
<dbReference type="EMBL" id="NIQC01000016">
    <property type="protein sequence ID" value="OWZ83561.1"/>
    <property type="molecule type" value="Genomic_DNA"/>
</dbReference>
<organism evidence="3 4">
    <name type="scientific">Natranaerobius trueperi</name>
    <dbReference type="NCBI Taxonomy" id="759412"/>
    <lineage>
        <taxon>Bacteria</taxon>
        <taxon>Bacillati</taxon>
        <taxon>Bacillota</taxon>
        <taxon>Clostridia</taxon>
        <taxon>Natranaerobiales</taxon>
        <taxon>Natranaerobiaceae</taxon>
        <taxon>Natranaerobius</taxon>
    </lineage>
</organism>